<dbReference type="CDD" id="cd05911">
    <property type="entry name" value="Firefly_Luc_like"/>
    <property type="match status" value="1"/>
</dbReference>
<dbReference type="InterPro" id="IPR000873">
    <property type="entry name" value="AMP-dep_synth/lig_dom"/>
</dbReference>
<dbReference type="SUPFAM" id="SSF56801">
    <property type="entry name" value="Acetyl-CoA synthetase-like"/>
    <property type="match status" value="1"/>
</dbReference>
<dbReference type="InterPro" id="IPR020845">
    <property type="entry name" value="AMP-binding_CS"/>
</dbReference>
<dbReference type="HOGENOM" id="CLU_000022_59_2_1"/>
<protein>
    <recommendedName>
        <fullName evidence="6">AMP-dependent synthetase/ligase domain-containing protein</fullName>
    </recommendedName>
</protein>
<evidence type="ECO:0000313" key="4">
    <source>
        <dbReference type="EMBL" id="CCM00619.1"/>
    </source>
</evidence>
<dbReference type="Gene3D" id="3.30.300.30">
    <property type="match status" value="1"/>
</dbReference>
<feature type="transmembrane region" description="Helical" evidence="1">
    <location>
        <begin position="255"/>
        <end position="277"/>
    </location>
</feature>
<dbReference type="AlphaFoldDB" id="J4H1Z2"/>
<dbReference type="FunCoup" id="J4H1Z2">
    <property type="interactions" value="298"/>
</dbReference>
<dbReference type="STRING" id="599839.J4H1Z2"/>
<organism evidence="4 5">
    <name type="scientific">Fibroporia radiculosa</name>
    <dbReference type="NCBI Taxonomy" id="599839"/>
    <lineage>
        <taxon>Eukaryota</taxon>
        <taxon>Fungi</taxon>
        <taxon>Dikarya</taxon>
        <taxon>Basidiomycota</taxon>
        <taxon>Agaricomycotina</taxon>
        <taxon>Agaricomycetes</taxon>
        <taxon>Polyporales</taxon>
        <taxon>Fibroporiaceae</taxon>
        <taxon>Fibroporia</taxon>
    </lineage>
</organism>
<evidence type="ECO:0000259" key="3">
    <source>
        <dbReference type="Pfam" id="PF13193"/>
    </source>
</evidence>
<reference evidence="4 5" key="1">
    <citation type="journal article" date="2012" name="Appl. Environ. Microbiol.">
        <title>Short-read sequencing for genomic analysis of the brown rot fungus Fibroporia radiculosa.</title>
        <authorList>
            <person name="Tang J.D."/>
            <person name="Perkins A.D."/>
            <person name="Sonstegard T.S."/>
            <person name="Schroeder S.G."/>
            <person name="Burgess S.C."/>
            <person name="Diehl S.V."/>
        </authorList>
    </citation>
    <scope>NUCLEOTIDE SEQUENCE [LARGE SCALE GENOMIC DNA]</scope>
    <source>
        <strain evidence="4 5">TFFH 294</strain>
    </source>
</reference>
<evidence type="ECO:0000259" key="2">
    <source>
        <dbReference type="Pfam" id="PF00501"/>
    </source>
</evidence>
<keyword evidence="1" id="KW-1133">Transmembrane helix</keyword>
<dbReference type="Proteomes" id="UP000006352">
    <property type="component" value="Unassembled WGS sequence"/>
</dbReference>
<dbReference type="PANTHER" id="PTHR24096:SF422">
    <property type="entry name" value="BCDNA.GH02901"/>
    <property type="match status" value="1"/>
</dbReference>
<dbReference type="Pfam" id="PF00501">
    <property type="entry name" value="AMP-binding"/>
    <property type="match status" value="1"/>
</dbReference>
<gene>
    <name evidence="4" type="ORF">FIBRA_02655</name>
</gene>
<keyword evidence="1" id="KW-0812">Transmembrane</keyword>
<evidence type="ECO:0000313" key="5">
    <source>
        <dbReference type="Proteomes" id="UP000006352"/>
    </source>
</evidence>
<dbReference type="InterPro" id="IPR025110">
    <property type="entry name" value="AMP-bd_C"/>
</dbReference>
<dbReference type="Pfam" id="PF13193">
    <property type="entry name" value="AMP-binding_C"/>
    <property type="match status" value="1"/>
</dbReference>
<dbReference type="InterPro" id="IPR045851">
    <property type="entry name" value="AMP-bd_C_sf"/>
</dbReference>
<name>J4H1Z2_9APHY</name>
<dbReference type="OrthoDB" id="6509636at2759"/>
<dbReference type="Gene3D" id="3.40.50.12780">
    <property type="entry name" value="N-terminal domain of ligase-like"/>
    <property type="match status" value="1"/>
</dbReference>
<feature type="domain" description="AMP-dependent synthetase/ligase" evidence="2">
    <location>
        <begin position="47"/>
        <end position="415"/>
    </location>
</feature>
<dbReference type="InParanoid" id="J4H1Z2"/>
<sequence>MTEILGPGGPLPPVPDDLTLVQFMLDERHVSRPIVPPPYTWLIEDATGRKIALDEIRNRVFGLANSLRFRWKLEEEDVVCIFSPNHVDYPVAIWALHRLGAIVTTSNPSFTANELEYQLSITKARAIITHPFSLSVALEAAHKVGISSEFIVLFDDTSVTGARQFPNLSDLVIEGLRMSPTFIERRLRRGEGKTKLAFLSLSSGTTGRPKAVCIPHHSPIANVIQMAHRANSQPQPLASRPYRPGDIGMALLPFYHIYGLVVVMHFAIFYGMTLVVIPKFNFVDMLKSIERHRINYIPVVPPIVVLLCKHPAVKQYDLSSLRAMKSGAAPLTAEIIKQLSETLPAMSIGQSYGMTETCTTVTFPQVEQKIGTPGSAGRLLPGVVARVIDPDGKLLGYGQPGQLVVKSPGNALHYLNNEQATSETFVDGWVYTGDEVIINEQAEVFVVDRIKELMKVKGYQVAPAELEGHLLDHPDVSDVCVVGIPDEYSGEAPLAFVVPTASAIERMKSEPSEGGRIKAALMKHVADVKVNYKHLAGGVEFVETIPKNPSGKLLRRFLRDHAKQLQADGKLSTVVKSKL</sequence>
<dbReference type="PROSITE" id="PS00455">
    <property type="entry name" value="AMP_BINDING"/>
    <property type="match status" value="1"/>
</dbReference>
<evidence type="ECO:0000256" key="1">
    <source>
        <dbReference type="SAM" id="Phobius"/>
    </source>
</evidence>
<proteinExistence type="predicted"/>
<dbReference type="PANTHER" id="PTHR24096">
    <property type="entry name" value="LONG-CHAIN-FATTY-ACID--COA LIGASE"/>
    <property type="match status" value="1"/>
</dbReference>
<feature type="domain" description="AMP-binding enzyme C-terminal" evidence="3">
    <location>
        <begin position="465"/>
        <end position="552"/>
    </location>
</feature>
<accession>J4H1Z2</accession>
<keyword evidence="5" id="KW-1185">Reference proteome</keyword>
<evidence type="ECO:0008006" key="6">
    <source>
        <dbReference type="Google" id="ProtNLM"/>
    </source>
</evidence>
<keyword evidence="1" id="KW-0472">Membrane</keyword>
<dbReference type="GO" id="GO:0016405">
    <property type="term" value="F:CoA-ligase activity"/>
    <property type="evidence" value="ECO:0007669"/>
    <property type="project" value="TreeGrafter"/>
</dbReference>
<dbReference type="EMBL" id="HE796995">
    <property type="protein sequence ID" value="CCM00619.1"/>
    <property type="molecule type" value="Genomic_DNA"/>
</dbReference>
<dbReference type="GeneID" id="24095530"/>
<dbReference type="InterPro" id="IPR042099">
    <property type="entry name" value="ANL_N_sf"/>
</dbReference>
<dbReference type="RefSeq" id="XP_012179902.1">
    <property type="nucleotide sequence ID" value="XM_012324512.1"/>
</dbReference>